<accession>A0A0R1ZR14</accession>
<dbReference type="OrthoDB" id="384253at2"/>
<dbReference type="PANTHER" id="PTHR42850">
    <property type="entry name" value="METALLOPHOSPHOESTERASE"/>
    <property type="match status" value="1"/>
</dbReference>
<dbReference type="STRING" id="1291052.FC18_GL000600"/>
<dbReference type="Gene3D" id="3.60.21.10">
    <property type="match status" value="1"/>
</dbReference>
<dbReference type="InterPro" id="IPR050126">
    <property type="entry name" value="Ap4A_hydrolase"/>
</dbReference>
<dbReference type="PATRIC" id="fig|1291052.5.peg.612"/>
<name>A0A0R1ZR14_9LACO</name>
<sequence>MTVIAVSDIHGSMTVMGHLRRMQAKYPDAVTVFCGDYIDGHPHSAEVVRSIMRQVADGRAYAILGNHDQMLLDYLRDDVNRQAWFMNGGDKTVASMVHAATGKDMPPESDASRHAMIDKYTDMGEFIAQLPTMCVYGKIIFIHAGFDLSKADPLRDTSAVDRIWIREDYIYRNDRSEPIFAHNPFDYTLVSGHTPTGLIKGRYDGDETYIETKFPKCPILAVHYDGESPRYFIDGGVHSGYKENQGNIAVFDEETGLLLDSLQTNI</sequence>
<dbReference type="GO" id="GO:0008803">
    <property type="term" value="F:bis(5'-nucleosyl)-tetraphosphatase (symmetrical) activity"/>
    <property type="evidence" value="ECO:0007669"/>
    <property type="project" value="TreeGrafter"/>
</dbReference>
<gene>
    <name evidence="2" type="ORF">FC18_GL000600</name>
</gene>
<dbReference type="EMBL" id="AYYO01000056">
    <property type="protein sequence ID" value="KRM54379.1"/>
    <property type="molecule type" value="Genomic_DNA"/>
</dbReference>
<dbReference type="GO" id="GO:0005737">
    <property type="term" value="C:cytoplasm"/>
    <property type="evidence" value="ECO:0007669"/>
    <property type="project" value="TreeGrafter"/>
</dbReference>
<dbReference type="GO" id="GO:0016791">
    <property type="term" value="F:phosphatase activity"/>
    <property type="evidence" value="ECO:0007669"/>
    <property type="project" value="TreeGrafter"/>
</dbReference>
<dbReference type="AlphaFoldDB" id="A0A0R1ZR14"/>
<dbReference type="Proteomes" id="UP000051679">
    <property type="component" value="Unassembled WGS sequence"/>
</dbReference>
<evidence type="ECO:0000313" key="2">
    <source>
        <dbReference type="EMBL" id="KRM54379.1"/>
    </source>
</evidence>
<dbReference type="GO" id="GO:0110154">
    <property type="term" value="P:RNA decapping"/>
    <property type="evidence" value="ECO:0007669"/>
    <property type="project" value="TreeGrafter"/>
</dbReference>
<keyword evidence="3" id="KW-1185">Reference proteome</keyword>
<evidence type="ECO:0000313" key="3">
    <source>
        <dbReference type="Proteomes" id="UP000051679"/>
    </source>
</evidence>
<reference evidence="2 3" key="1">
    <citation type="journal article" date="2015" name="Genome Announc.">
        <title>Expanding the biotechnology potential of lactobacilli through comparative genomics of 213 strains and associated genera.</title>
        <authorList>
            <person name="Sun Z."/>
            <person name="Harris H.M."/>
            <person name="McCann A."/>
            <person name="Guo C."/>
            <person name="Argimon S."/>
            <person name="Zhang W."/>
            <person name="Yang X."/>
            <person name="Jeffery I.B."/>
            <person name="Cooney J.C."/>
            <person name="Kagawa T.F."/>
            <person name="Liu W."/>
            <person name="Song Y."/>
            <person name="Salvetti E."/>
            <person name="Wrobel A."/>
            <person name="Rasinkangas P."/>
            <person name="Parkhill J."/>
            <person name="Rea M.C."/>
            <person name="O'Sullivan O."/>
            <person name="Ritari J."/>
            <person name="Douillard F.P."/>
            <person name="Paul Ross R."/>
            <person name="Yang R."/>
            <person name="Briner A.E."/>
            <person name="Felis G.E."/>
            <person name="de Vos W.M."/>
            <person name="Barrangou R."/>
            <person name="Klaenhammer T.R."/>
            <person name="Caufield P.W."/>
            <person name="Cui Y."/>
            <person name="Zhang H."/>
            <person name="O'Toole P.W."/>
        </authorList>
    </citation>
    <scope>NUCLEOTIDE SEQUENCE [LARGE SCALE GENOMIC DNA]</scope>
    <source>
        <strain evidence="2 3">DSM 20505</strain>
    </source>
</reference>
<dbReference type="SUPFAM" id="SSF56300">
    <property type="entry name" value="Metallo-dependent phosphatases"/>
    <property type="match status" value="1"/>
</dbReference>
<organism evidence="2 3">
    <name type="scientific">Lacticaseibacillus sharpeae JCM 1186 = DSM 20505</name>
    <dbReference type="NCBI Taxonomy" id="1291052"/>
    <lineage>
        <taxon>Bacteria</taxon>
        <taxon>Bacillati</taxon>
        <taxon>Bacillota</taxon>
        <taxon>Bacilli</taxon>
        <taxon>Lactobacillales</taxon>
        <taxon>Lactobacillaceae</taxon>
        <taxon>Lacticaseibacillus</taxon>
    </lineage>
</organism>
<dbReference type="InterPro" id="IPR029052">
    <property type="entry name" value="Metallo-depent_PP-like"/>
</dbReference>
<proteinExistence type="predicted"/>
<dbReference type="InterPro" id="IPR004843">
    <property type="entry name" value="Calcineurin-like_PHP"/>
</dbReference>
<dbReference type="Pfam" id="PF00149">
    <property type="entry name" value="Metallophos"/>
    <property type="match status" value="1"/>
</dbReference>
<dbReference type="RefSeq" id="WP_054675878.1">
    <property type="nucleotide sequence ID" value="NZ_AYYO01000056.1"/>
</dbReference>
<comment type="caution">
    <text evidence="2">The sequence shown here is derived from an EMBL/GenBank/DDBJ whole genome shotgun (WGS) entry which is preliminary data.</text>
</comment>
<protein>
    <submittedName>
        <fullName evidence="2">Diadenosine tetraphosphatase related serine threonine protein phosphatase</fullName>
    </submittedName>
</protein>
<dbReference type="PANTHER" id="PTHR42850:SF4">
    <property type="entry name" value="ZINC-DEPENDENT ENDOPOLYPHOSPHATASE"/>
    <property type="match status" value="1"/>
</dbReference>
<feature type="domain" description="Calcineurin-like phosphoesterase" evidence="1">
    <location>
        <begin position="1"/>
        <end position="205"/>
    </location>
</feature>
<evidence type="ECO:0000259" key="1">
    <source>
        <dbReference type="Pfam" id="PF00149"/>
    </source>
</evidence>